<dbReference type="Pfam" id="PF03190">
    <property type="entry name" value="Thioredox_DsbH"/>
    <property type="match status" value="1"/>
</dbReference>
<dbReference type="InterPro" id="IPR024705">
    <property type="entry name" value="Ssp411"/>
</dbReference>
<organism evidence="2 3">
    <name type="scientific">Parasulfuritortus cantonensis</name>
    <dbReference type="NCBI Taxonomy" id="2528202"/>
    <lineage>
        <taxon>Bacteria</taxon>
        <taxon>Pseudomonadati</taxon>
        <taxon>Pseudomonadota</taxon>
        <taxon>Betaproteobacteria</taxon>
        <taxon>Nitrosomonadales</taxon>
        <taxon>Thiobacillaceae</taxon>
        <taxon>Parasulfuritortus</taxon>
    </lineage>
</organism>
<dbReference type="Gene3D" id="3.40.30.10">
    <property type="entry name" value="Glutaredoxin"/>
    <property type="match status" value="1"/>
</dbReference>
<reference evidence="2 3" key="1">
    <citation type="submission" date="2019-03" db="EMBL/GenBank/DDBJ databases">
        <title>Genome sequence of Thiobacillaceae bacterium LSR1, a sulfur-oxidizing bacterium isolated from freshwater sediment.</title>
        <authorList>
            <person name="Li S."/>
        </authorList>
    </citation>
    <scope>NUCLEOTIDE SEQUENCE [LARGE SCALE GENOMIC DNA]</scope>
    <source>
        <strain evidence="2 3">LSR1</strain>
    </source>
</reference>
<evidence type="ECO:0000313" key="2">
    <source>
        <dbReference type="EMBL" id="TCJ12852.1"/>
    </source>
</evidence>
<keyword evidence="3" id="KW-1185">Reference proteome</keyword>
<dbReference type="CDD" id="cd02955">
    <property type="entry name" value="SSP411"/>
    <property type="match status" value="1"/>
</dbReference>
<dbReference type="OrthoDB" id="9762614at2"/>
<protein>
    <submittedName>
        <fullName evidence="2">Thioredoxin domain-containing protein</fullName>
    </submittedName>
</protein>
<gene>
    <name evidence="2" type="ORF">EZJ19_11480</name>
</gene>
<dbReference type="RefSeq" id="WP_131447702.1">
    <property type="nucleotide sequence ID" value="NZ_SJZB01000042.1"/>
</dbReference>
<comment type="caution">
    <text evidence="2">The sequence shown here is derived from an EMBL/GenBank/DDBJ whole genome shotgun (WGS) entry which is preliminary data.</text>
</comment>
<evidence type="ECO:0000313" key="3">
    <source>
        <dbReference type="Proteomes" id="UP000295443"/>
    </source>
</evidence>
<dbReference type="EMBL" id="SJZB01000042">
    <property type="protein sequence ID" value="TCJ12852.1"/>
    <property type="molecule type" value="Genomic_DNA"/>
</dbReference>
<dbReference type="InterPro" id="IPR036249">
    <property type="entry name" value="Thioredoxin-like_sf"/>
</dbReference>
<dbReference type="InterPro" id="IPR012341">
    <property type="entry name" value="6hp_glycosidase-like_sf"/>
</dbReference>
<dbReference type="Proteomes" id="UP000295443">
    <property type="component" value="Unassembled WGS sequence"/>
</dbReference>
<accession>A0A4R1B442</accession>
<dbReference type="InterPro" id="IPR008928">
    <property type="entry name" value="6-hairpin_glycosidase_sf"/>
</dbReference>
<dbReference type="SUPFAM" id="SSF48208">
    <property type="entry name" value="Six-hairpin glycosidases"/>
    <property type="match status" value="1"/>
</dbReference>
<feature type="domain" description="Spermatogenesis-associated protein 20-like TRX" evidence="1">
    <location>
        <begin position="2"/>
        <end position="163"/>
    </location>
</feature>
<sequence length="676" mass="74124">MNRLALETSPYLLQHKDNPVDWYPWGPEALARAQAEDKPILLSVGYSTCHWCHVMAHESFEDPELAARLNALFVNVKVDREERPDLDQIYQTAQQMLSGRSGGWPLTLFLAPDQTPFFGGTYFPREARFGLPGFARLIESVAYAWANRRGEIVEQNASLRAALAGVAPAAAEELTRERAPIERALAANVANFDDANGGYGGAPKFPRPADLEFLLAQGDAAARGQVLFSLRKMAEGGLFDQLGGGFYRYSVDAMWMIPHFEKMLYDNGPLLGLYADAWALTGEPLFEQAAAMTAAWLEREMTSPDGLFHSAQDADSEHEEGKFYVWRPDQARALLSPDEYAVAARHWGLDRPANFEGQAWHLRVAKPLAEVAGRLGIAEAEAARHLAGARAKLFAARGRRIPPGRDDKVLTGWNALMVRGLARAARRFGRADWLAAAWRALDALRNRLWRDGRLLASYKDGQANLNAYLDDHAYLLAALLETMQAGYRGVDMAWARALADALLVDFEDTAAGGFYFTRHDHEALIQRPKPAYDQATPSGNGMAALSLGRLGLLTGDARYGAAAERCLRLFQAAMRDQPLAHGTLLTALAETLQPPRLIVLRGPRDEVAAWQAVANPRCPPGTLLLAPADDCRGLPEPLAKPVRAGVAAYVCEGANCLPEIVQMTELTAILSGYAMN</sequence>
<dbReference type="GO" id="GO:0005975">
    <property type="term" value="P:carbohydrate metabolic process"/>
    <property type="evidence" value="ECO:0007669"/>
    <property type="project" value="InterPro"/>
</dbReference>
<dbReference type="AlphaFoldDB" id="A0A4R1B442"/>
<dbReference type="SUPFAM" id="SSF52833">
    <property type="entry name" value="Thioredoxin-like"/>
    <property type="match status" value="1"/>
</dbReference>
<dbReference type="InterPro" id="IPR004879">
    <property type="entry name" value="Ssp411-like_TRX"/>
</dbReference>
<evidence type="ECO:0000259" key="1">
    <source>
        <dbReference type="Pfam" id="PF03190"/>
    </source>
</evidence>
<dbReference type="PANTHER" id="PTHR42899">
    <property type="entry name" value="SPERMATOGENESIS-ASSOCIATED PROTEIN 20"/>
    <property type="match status" value="1"/>
</dbReference>
<dbReference type="PANTHER" id="PTHR42899:SF1">
    <property type="entry name" value="SPERMATOGENESIS-ASSOCIATED PROTEIN 20"/>
    <property type="match status" value="1"/>
</dbReference>
<dbReference type="PIRSF" id="PIRSF006402">
    <property type="entry name" value="UCP006402_thioredoxin"/>
    <property type="match status" value="1"/>
</dbReference>
<name>A0A4R1B442_9PROT</name>
<proteinExistence type="predicted"/>
<dbReference type="Gene3D" id="1.50.10.10">
    <property type="match status" value="1"/>
</dbReference>